<keyword evidence="3 8" id="KW-0349">Heme</keyword>
<dbReference type="PANTHER" id="PTHR33751:SF9">
    <property type="entry name" value="CYTOCHROME C4"/>
    <property type="match status" value="1"/>
</dbReference>
<dbReference type="InterPro" id="IPR008168">
    <property type="entry name" value="Cyt_C_IC"/>
</dbReference>
<dbReference type="PROSITE" id="PS51007">
    <property type="entry name" value="CYTC"/>
    <property type="match status" value="2"/>
</dbReference>
<feature type="binding site" description="axial binding residue" evidence="9">
    <location>
        <position position="178"/>
    </location>
    <ligand>
        <name>heme c</name>
        <dbReference type="ChEBI" id="CHEBI:61717"/>
        <label>2</label>
    </ligand>
    <ligandPart>
        <name>Fe</name>
        <dbReference type="ChEBI" id="CHEBI:18248"/>
    </ligandPart>
</feature>
<dbReference type="PRINTS" id="PR00605">
    <property type="entry name" value="CYTCHROMECIC"/>
</dbReference>
<keyword evidence="6" id="KW-0249">Electron transport</keyword>
<evidence type="ECO:0000256" key="4">
    <source>
        <dbReference type="ARBA" id="ARBA00022723"/>
    </source>
</evidence>
<evidence type="ECO:0000313" key="13">
    <source>
        <dbReference type="Proteomes" id="UP000252707"/>
    </source>
</evidence>
<keyword evidence="4 9" id="KW-0479">Metal-binding</keyword>
<feature type="binding site" description="axial binding residue" evidence="9">
    <location>
        <position position="78"/>
    </location>
    <ligand>
        <name>heme c</name>
        <dbReference type="ChEBI" id="CHEBI:61717"/>
        <label>1</label>
    </ligand>
    <ligandPart>
        <name>Fe</name>
        <dbReference type="ChEBI" id="CHEBI:18248"/>
    </ligandPart>
</feature>
<dbReference type="InterPro" id="IPR024167">
    <property type="entry name" value="Cytochrome_c4-like"/>
</dbReference>
<protein>
    <submittedName>
        <fullName evidence="12">Cytochrome c553</fullName>
    </submittedName>
</protein>
<feature type="signal peptide" evidence="10">
    <location>
        <begin position="1"/>
        <end position="21"/>
    </location>
</feature>
<dbReference type="PIRSF" id="PIRSF000005">
    <property type="entry name" value="Cytochrome_c4"/>
    <property type="match status" value="1"/>
</dbReference>
<dbReference type="PANTHER" id="PTHR33751">
    <property type="entry name" value="CBB3-TYPE CYTOCHROME C OXIDASE SUBUNIT FIXP"/>
    <property type="match status" value="1"/>
</dbReference>
<evidence type="ECO:0000256" key="9">
    <source>
        <dbReference type="PIRSR" id="PIRSR000005-2"/>
    </source>
</evidence>
<name>A0A369CGG1_9GAMM</name>
<keyword evidence="10" id="KW-0732">Signal</keyword>
<feature type="binding site" description="axial binding residue" evidence="9">
    <location>
        <position position="39"/>
    </location>
    <ligand>
        <name>heme c</name>
        <dbReference type="ChEBI" id="CHEBI:61717"/>
        <label>1</label>
    </ligand>
    <ligandPart>
        <name>Fe</name>
        <dbReference type="ChEBI" id="CHEBI:18248"/>
    </ligandPart>
</feature>
<dbReference type="EMBL" id="QPJY01000001">
    <property type="protein sequence ID" value="RCX32783.1"/>
    <property type="molecule type" value="Genomic_DNA"/>
</dbReference>
<dbReference type="SUPFAM" id="SSF46626">
    <property type="entry name" value="Cytochrome c"/>
    <property type="match status" value="2"/>
</dbReference>
<keyword evidence="13" id="KW-1185">Reference proteome</keyword>
<dbReference type="GO" id="GO:0005506">
    <property type="term" value="F:iron ion binding"/>
    <property type="evidence" value="ECO:0007669"/>
    <property type="project" value="InterPro"/>
</dbReference>
<dbReference type="InterPro" id="IPR050597">
    <property type="entry name" value="Cytochrome_c_Oxidase_Subunit"/>
</dbReference>
<proteinExistence type="predicted"/>
<evidence type="ECO:0000256" key="1">
    <source>
        <dbReference type="ARBA" id="ARBA00004418"/>
    </source>
</evidence>
<evidence type="ECO:0000256" key="2">
    <source>
        <dbReference type="ARBA" id="ARBA00022448"/>
    </source>
</evidence>
<feature type="binding site" description="covalent" evidence="8">
    <location>
        <position position="134"/>
    </location>
    <ligand>
        <name>heme c</name>
        <dbReference type="ChEBI" id="CHEBI:61717"/>
        <label>2</label>
    </ligand>
</feature>
<evidence type="ECO:0000256" key="8">
    <source>
        <dbReference type="PIRSR" id="PIRSR000005-1"/>
    </source>
</evidence>
<feature type="chain" id="PRO_5016910235" evidence="10">
    <location>
        <begin position="22"/>
        <end position="201"/>
    </location>
</feature>
<keyword evidence="5" id="KW-0574">Periplasm</keyword>
<comment type="caution">
    <text evidence="12">The sequence shown here is derived from an EMBL/GenBank/DDBJ whole genome shotgun (WGS) entry which is preliminary data.</text>
</comment>
<dbReference type="GO" id="GO:0009055">
    <property type="term" value="F:electron transfer activity"/>
    <property type="evidence" value="ECO:0007669"/>
    <property type="project" value="InterPro"/>
</dbReference>
<dbReference type="Pfam" id="PF00034">
    <property type="entry name" value="Cytochrom_C"/>
    <property type="match status" value="2"/>
</dbReference>
<gene>
    <name evidence="12" type="ORF">DFQ59_10181</name>
</gene>
<feature type="binding site" description="covalent" evidence="8">
    <location>
        <position position="38"/>
    </location>
    <ligand>
        <name>heme c</name>
        <dbReference type="ChEBI" id="CHEBI:61717"/>
        <label>1</label>
    </ligand>
</feature>
<dbReference type="GO" id="GO:0020037">
    <property type="term" value="F:heme binding"/>
    <property type="evidence" value="ECO:0007669"/>
    <property type="project" value="InterPro"/>
</dbReference>
<feature type="domain" description="Cytochrome c" evidence="11">
    <location>
        <begin position="110"/>
        <end position="201"/>
    </location>
</feature>
<evidence type="ECO:0000256" key="6">
    <source>
        <dbReference type="ARBA" id="ARBA00022982"/>
    </source>
</evidence>
<reference evidence="12 13" key="1">
    <citation type="submission" date="2018-07" db="EMBL/GenBank/DDBJ databases">
        <title>Genomic Encyclopedia of Type Strains, Phase IV (KMG-IV): sequencing the most valuable type-strain genomes for metagenomic binning, comparative biology and taxonomic classification.</title>
        <authorList>
            <person name="Goeker M."/>
        </authorList>
    </citation>
    <scope>NUCLEOTIDE SEQUENCE [LARGE SCALE GENOMIC DNA]</scope>
    <source>
        <strain evidence="12 13">DSM 26407</strain>
    </source>
</reference>
<evidence type="ECO:0000256" key="5">
    <source>
        <dbReference type="ARBA" id="ARBA00022764"/>
    </source>
</evidence>
<feature type="binding site" description="covalent" evidence="8">
    <location>
        <position position="131"/>
    </location>
    <ligand>
        <name>heme c</name>
        <dbReference type="ChEBI" id="CHEBI:61717"/>
        <label>2</label>
    </ligand>
</feature>
<dbReference type="InterPro" id="IPR036909">
    <property type="entry name" value="Cyt_c-like_dom_sf"/>
</dbReference>
<dbReference type="GO" id="GO:0042597">
    <property type="term" value="C:periplasmic space"/>
    <property type="evidence" value="ECO:0007669"/>
    <property type="project" value="UniProtKB-SubCell"/>
</dbReference>
<dbReference type="AlphaFoldDB" id="A0A369CGG1"/>
<comment type="subcellular location">
    <subcellularLocation>
        <location evidence="1">Periplasm</location>
    </subcellularLocation>
</comment>
<evidence type="ECO:0000256" key="3">
    <source>
        <dbReference type="ARBA" id="ARBA00022617"/>
    </source>
</evidence>
<feature type="binding site" description="covalent" evidence="8">
    <location>
        <position position="35"/>
    </location>
    <ligand>
        <name>heme c</name>
        <dbReference type="ChEBI" id="CHEBI:61717"/>
        <label>1</label>
    </ligand>
</feature>
<evidence type="ECO:0000259" key="11">
    <source>
        <dbReference type="PROSITE" id="PS51007"/>
    </source>
</evidence>
<comment type="PTM">
    <text evidence="8">Binds 2 heme c groups covalently per subunit.</text>
</comment>
<feature type="binding site" description="axial binding residue" evidence="9">
    <location>
        <position position="135"/>
    </location>
    <ligand>
        <name>heme c</name>
        <dbReference type="ChEBI" id="CHEBI:61717"/>
        <label>2</label>
    </ligand>
    <ligandPart>
        <name>Fe</name>
        <dbReference type="ChEBI" id="CHEBI:18248"/>
    </ligandPart>
</feature>
<evidence type="ECO:0000313" key="12">
    <source>
        <dbReference type="EMBL" id="RCX32783.1"/>
    </source>
</evidence>
<accession>A0A369CGG1</accession>
<dbReference type="Proteomes" id="UP000252707">
    <property type="component" value="Unassembled WGS sequence"/>
</dbReference>
<keyword evidence="2" id="KW-0813">Transport</keyword>
<keyword evidence="7 9" id="KW-0408">Iron</keyword>
<organism evidence="12 13">
    <name type="scientific">Thioalbus denitrificans</name>
    <dbReference type="NCBI Taxonomy" id="547122"/>
    <lineage>
        <taxon>Bacteria</taxon>
        <taxon>Pseudomonadati</taxon>
        <taxon>Pseudomonadota</taxon>
        <taxon>Gammaproteobacteria</taxon>
        <taxon>Chromatiales</taxon>
        <taxon>Ectothiorhodospiraceae</taxon>
        <taxon>Thioalbus</taxon>
    </lineage>
</organism>
<dbReference type="InterPro" id="IPR009056">
    <property type="entry name" value="Cyt_c-like_dom"/>
</dbReference>
<evidence type="ECO:0000256" key="10">
    <source>
        <dbReference type="SAM" id="SignalP"/>
    </source>
</evidence>
<evidence type="ECO:0000256" key="7">
    <source>
        <dbReference type="ARBA" id="ARBA00023004"/>
    </source>
</evidence>
<dbReference type="Gene3D" id="1.10.760.10">
    <property type="entry name" value="Cytochrome c-like domain"/>
    <property type="match status" value="2"/>
</dbReference>
<feature type="domain" description="Cytochrome c" evidence="11">
    <location>
        <begin position="23"/>
        <end position="101"/>
    </location>
</feature>
<sequence length="201" mass="20999">MMKKLTLLALAGLIVAGGANAAGDATAGKTKSATCVACHMTDGNSVNPIWPKLAGQHYDYLVKQLSDFRAGNRTDPTMAAMVAPLNDQDVLDLAAYFSSQTQAPGAANPDLVQQGEQIYTQGNPASGVAACTACHGASGLGMPQARFPRVGGQHPDYVKKQLNDFRAGVRGNDPNGMMRDVAMKLTDAEIEAVASYMAGLK</sequence>